<organism evidence="9 10">
    <name type="scientific">Spirochaeta africana (strain ATCC 700263 / DSM 8902 / Z-7692)</name>
    <dbReference type="NCBI Taxonomy" id="889378"/>
    <lineage>
        <taxon>Bacteria</taxon>
        <taxon>Pseudomonadati</taxon>
        <taxon>Spirochaetota</taxon>
        <taxon>Spirochaetia</taxon>
        <taxon>Spirochaetales</taxon>
        <taxon>Spirochaetaceae</taxon>
        <taxon>Spirochaeta</taxon>
    </lineage>
</organism>
<comment type="similarity">
    <text evidence="6">Belongs to the UPF0313 family.</text>
</comment>
<keyword evidence="5 6" id="KW-0411">Iron-sulfur</keyword>
<feature type="binding site" evidence="6">
    <location>
        <position position="325"/>
    </location>
    <ligand>
        <name>[4Fe-4S] cluster</name>
        <dbReference type="ChEBI" id="CHEBI:49883"/>
        <note>4Fe-4S-S-AdoMet</note>
    </ligand>
</feature>
<keyword evidence="4 6" id="KW-0408">Iron</keyword>
<dbReference type="InterPro" id="IPR022946">
    <property type="entry name" value="UPF0313"/>
</dbReference>
<accession>H9UK02</accession>
<dbReference type="KEGG" id="sfc:Spiaf_1788"/>
<dbReference type="PANTHER" id="PTHR32331">
    <property type="entry name" value="UPF0313 PROTEIN YGIQ"/>
    <property type="match status" value="1"/>
</dbReference>
<keyword evidence="3 6" id="KW-0479">Metal-binding</keyword>
<dbReference type="PROSITE" id="PS51918">
    <property type="entry name" value="RADICAL_SAM"/>
    <property type="match status" value="1"/>
</dbReference>
<dbReference type="HAMAP" id="MF_01251">
    <property type="entry name" value="UPF0313"/>
    <property type="match status" value="1"/>
</dbReference>
<protein>
    <submittedName>
        <fullName evidence="9">Uncharacterized radical SAM protein YgiQ</fullName>
    </submittedName>
</protein>
<dbReference type="OrthoDB" id="9803479at2"/>
<evidence type="ECO:0000256" key="6">
    <source>
        <dbReference type="HAMAP-Rule" id="MF_01251"/>
    </source>
</evidence>
<evidence type="ECO:0000256" key="3">
    <source>
        <dbReference type="ARBA" id="ARBA00022723"/>
    </source>
</evidence>
<keyword evidence="2 6" id="KW-0949">S-adenosyl-L-methionine</keyword>
<name>H9UK02_SPIAZ</name>
<feature type="domain" description="Radical SAM core" evidence="8">
    <location>
        <begin position="307"/>
        <end position="578"/>
    </location>
</feature>
<evidence type="ECO:0000256" key="7">
    <source>
        <dbReference type="SAM" id="MobiDB-lite"/>
    </source>
</evidence>
<dbReference type="RefSeq" id="WP_014455828.1">
    <property type="nucleotide sequence ID" value="NC_017098.1"/>
</dbReference>
<keyword evidence="10" id="KW-1185">Reference proteome</keyword>
<feature type="compositionally biased region" description="Basic residues" evidence="7">
    <location>
        <begin position="617"/>
        <end position="628"/>
    </location>
</feature>
<dbReference type="Pfam" id="PF11842">
    <property type="entry name" value="DUF3362"/>
    <property type="match status" value="1"/>
</dbReference>
<dbReference type="STRING" id="889378.Spiaf_1788"/>
<dbReference type="SFLD" id="SFLDG01082">
    <property type="entry name" value="B12-binding_domain_containing"/>
    <property type="match status" value="1"/>
</dbReference>
<keyword evidence="1 6" id="KW-0004">4Fe-4S</keyword>
<dbReference type="Pfam" id="PF08497">
    <property type="entry name" value="Radical_SAM_N"/>
    <property type="match status" value="1"/>
</dbReference>
<dbReference type="InterPro" id="IPR023404">
    <property type="entry name" value="rSAM_horseshoe"/>
</dbReference>
<feature type="binding site" evidence="6">
    <location>
        <position position="321"/>
    </location>
    <ligand>
        <name>[4Fe-4S] cluster</name>
        <dbReference type="ChEBI" id="CHEBI:49883"/>
        <note>4Fe-4S-S-AdoMet</note>
    </ligand>
</feature>
<comment type="cofactor">
    <cofactor evidence="6">
        <name>[4Fe-4S] cluster</name>
        <dbReference type="ChEBI" id="CHEBI:49883"/>
    </cofactor>
    <text evidence="6">Binds 1 [4Fe-4S] cluster. The cluster is coordinated with 3 cysteines and an exchangeable S-adenosyl-L-methionine.</text>
</comment>
<evidence type="ECO:0000259" key="8">
    <source>
        <dbReference type="PROSITE" id="PS51918"/>
    </source>
</evidence>
<dbReference type="PATRIC" id="fig|889378.3.peg.1777"/>
<dbReference type="Proteomes" id="UP000007383">
    <property type="component" value="Chromosome"/>
</dbReference>
<dbReference type="GO" id="GO:0051539">
    <property type="term" value="F:4 iron, 4 sulfur cluster binding"/>
    <property type="evidence" value="ECO:0007669"/>
    <property type="project" value="UniProtKB-KW"/>
</dbReference>
<dbReference type="GO" id="GO:0005506">
    <property type="term" value="F:iron ion binding"/>
    <property type="evidence" value="ECO:0007669"/>
    <property type="project" value="UniProtKB-UniRule"/>
</dbReference>
<dbReference type="InterPro" id="IPR007197">
    <property type="entry name" value="rSAM"/>
</dbReference>
<dbReference type="HOGENOM" id="CLU_018288_2_0_12"/>
<feature type="region of interest" description="Disordered" evidence="7">
    <location>
        <begin position="597"/>
        <end position="628"/>
    </location>
</feature>
<proteinExistence type="inferred from homology"/>
<dbReference type="InterPro" id="IPR058240">
    <property type="entry name" value="rSAM_sf"/>
</dbReference>
<dbReference type="PANTHER" id="PTHR32331:SF0">
    <property type="entry name" value="UPF0313 PROTEIN YGIQ"/>
    <property type="match status" value="1"/>
</dbReference>
<dbReference type="InterPro" id="IPR013704">
    <property type="entry name" value="UPF0313_N"/>
</dbReference>
<dbReference type="SFLD" id="SFLDG01069">
    <property type="entry name" value="UPF0313"/>
    <property type="match status" value="1"/>
</dbReference>
<dbReference type="InterPro" id="IPR006638">
    <property type="entry name" value="Elp3/MiaA/NifB-like_rSAM"/>
</dbReference>
<dbReference type="NCBIfam" id="TIGR03904">
    <property type="entry name" value="SAM_YgiQ"/>
    <property type="match status" value="1"/>
</dbReference>
<evidence type="ECO:0000313" key="10">
    <source>
        <dbReference type="Proteomes" id="UP000007383"/>
    </source>
</evidence>
<feature type="binding site" evidence="6">
    <location>
        <position position="328"/>
    </location>
    <ligand>
        <name>[4Fe-4S] cluster</name>
        <dbReference type="ChEBI" id="CHEBI:49883"/>
        <note>4Fe-4S-S-AdoMet</note>
    </ligand>
</feature>
<reference evidence="10" key="1">
    <citation type="journal article" date="2013" name="Stand. Genomic Sci.">
        <title>Complete genome sequence of the halophilic bacterium Spirochaeta africana type strain (Z-7692(T)) from the alkaline Lake Magadi in the East African Rift.</title>
        <authorList>
            <person name="Liolos K."/>
            <person name="Abt B."/>
            <person name="Scheuner C."/>
            <person name="Teshima H."/>
            <person name="Held B."/>
            <person name="Lapidus A."/>
            <person name="Nolan M."/>
            <person name="Lucas S."/>
            <person name="Deshpande S."/>
            <person name="Cheng J.F."/>
            <person name="Tapia R."/>
            <person name="Goodwin L.A."/>
            <person name="Pitluck S."/>
            <person name="Pagani I."/>
            <person name="Ivanova N."/>
            <person name="Mavromatis K."/>
            <person name="Mikhailova N."/>
            <person name="Huntemann M."/>
            <person name="Pati A."/>
            <person name="Chen A."/>
            <person name="Palaniappan K."/>
            <person name="Land M."/>
            <person name="Rohde M."/>
            <person name="Tindall B.J."/>
            <person name="Detter J.C."/>
            <person name="Goker M."/>
            <person name="Bristow J."/>
            <person name="Eisen J.A."/>
            <person name="Markowitz V."/>
            <person name="Hugenholtz P."/>
            <person name="Woyke T."/>
            <person name="Klenk H.P."/>
            <person name="Kyrpides N.C."/>
        </authorList>
    </citation>
    <scope>NUCLEOTIDE SEQUENCE</scope>
    <source>
        <strain evidence="10">ATCC 700263 / DSM 8902 / Z-7692</strain>
    </source>
</reference>
<dbReference type="InterPro" id="IPR024560">
    <property type="entry name" value="UPF0313_C"/>
</dbReference>
<evidence type="ECO:0000256" key="5">
    <source>
        <dbReference type="ARBA" id="ARBA00023014"/>
    </source>
</evidence>
<dbReference type="EMBL" id="CP003282">
    <property type="protein sequence ID" value="AFG37845.1"/>
    <property type="molecule type" value="Genomic_DNA"/>
</dbReference>
<evidence type="ECO:0000256" key="1">
    <source>
        <dbReference type="ARBA" id="ARBA00022485"/>
    </source>
</evidence>
<dbReference type="AlphaFoldDB" id="H9UK02"/>
<dbReference type="GO" id="GO:0003824">
    <property type="term" value="F:catalytic activity"/>
    <property type="evidence" value="ECO:0007669"/>
    <property type="project" value="InterPro"/>
</dbReference>
<evidence type="ECO:0000256" key="2">
    <source>
        <dbReference type="ARBA" id="ARBA00022691"/>
    </source>
</evidence>
<dbReference type="Gene3D" id="3.80.30.20">
    <property type="entry name" value="tm_1862 like domain"/>
    <property type="match status" value="1"/>
</dbReference>
<sequence length="628" mass="70087">MHPEFLPVSAADIQQRGWDQVDFAIVSGDAYVDHPSFGAALIARLLESHGYRVGMICQPDWNDIDAFRVLGRPRLGFLISGGNMDSMVLHYTSSQKPRREDLYSPGKKAGLRPNRATIVYAAAVRQAYKKIPVIIGGIETSLRRLGHYDYWSDKVRRSILLDAKADLAVYGMGELAMIEIARRLDAASTAGLNPVSADLRGIPGTLYKLPAQQAAEGSDIPPEAIELPAFSETVSSTRAYAEGFALQYRNTDPHSARPLVERYPGGEAVVQMPPQMPLAQQEFDAVYELPYTRRSHPMYDQDGGIAAIEEVRFSLVSGRGCFGACSFCALTFHQGRIIQARSHASLLREAEILTRLPGFKGYIHDVGGPTANFRQSACEKMATRGSCTHRNCLAPTVCKSLKADHADYLTLLRSLRAVPGVKKVFIRSGIRYDYLLQDADEGFFRELVQHHVSGQLKVAPEHVSRSVLRLMGKPELSVFQRFQRRFRELNHTAGKKQFLVPYFISSHPGSTLEDAIALAEYLRDERISPQQVQDFYPTPGTLSTCMFHTGLDPRTMQPVFVPRSGQDKAMQRALLQYRHPENHDLVRRALRQAGRDDLIGNGPRCLVPHGRSSRGGQSRKRTLKPHRK</sequence>
<evidence type="ECO:0000313" key="9">
    <source>
        <dbReference type="EMBL" id="AFG37845.1"/>
    </source>
</evidence>
<dbReference type="SMART" id="SM00729">
    <property type="entry name" value="Elp3"/>
    <property type="match status" value="1"/>
</dbReference>
<dbReference type="SFLD" id="SFLDS00029">
    <property type="entry name" value="Radical_SAM"/>
    <property type="match status" value="1"/>
</dbReference>
<evidence type="ECO:0000256" key="4">
    <source>
        <dbReference type="ARBA" id="ARBA00023004"/>
    </source>
</evidence>
<dbReference type="SUPFAM" id="SSF102114">
    <property type="entry name" value="Radical SAM enzymes"/>
    <property type="match status" value="1"/>
</dbReference>
<gene>
    <name evidence="9" type="ordered locus">Spiaf_1788</name>
</gene>
<dbReference type="eggNOG" id="COG1032">
    <property type="taxonomic scope" value="Bacteria"/>
</dbReference>